<dbReference type="InterPro" id="IPR043130">
    <property type="entry name" value="CDP-OH_PTrfase_TM_dom"/>
</dbReference>
<evidence type="ECO:0000256" key="11">
    <source>
        <dbReference type="ARBA" id="ARBA00023136"/>
    </source>
</evidence>
<evidence type="ECO:0000256" key="10">
    <source>
        <dbReference type="ARBA" id="ARBA00023098"/>
    </source>
</evidence>
<dbReference type="EMBL" id="LIAV01000381">
    <property type="protein sequence ID" value="KRO37829.1"/>
    <property type="molecule type" value="Genomic_DNA"/>
</dbReference>
<comment type="caution">
    <text evidence="17">The sequence shown here is derived from an EMBL/GenBank/DDBJ whole genome shotgun (WGS) entry which is preliminary data.</text>
</comment>
<keyword evidence="6" id="KW-0444">Lipid biosynthesis</keyword>
<dbReference type="InterPro" id="IPR050324">
    <property type="entry name" value="CDP-alcohol_PTase-I"/>
</dbReference>
<evidence type="ECO:0000256" key="4">
    <source>
        <dbReference type="ARBA" id="ARBA00013170"/>
    </source>
</evidence>
<keyword evidence="10" id="KW-0443">Lipid metabolism</keyword>
<dbReference type="EC" id="2.7.8.5" evidence="4"/>
<evidence type="ECO:0000256" key="6">
    <source>
        <dbReference type="ARBA" id="ARBA00022516"/>
    </source>
</evidence>
<feature type="transmembrane region" description="Helical" evidence="16">
    <location>
        <begin position="7"/>
        <end position="28"/>
    </location>
</feature>
<keyword evidence="13" id="KW-1208">Phospholipid metabolism</keyword>
<evidence type="ECO:0000313" key="18">
    <source>
        <dbReference type="Proteomes" id="UP000050874"/>
    </source>
</evidence>
<reference evidence="18" key="1">
    <citation type="submission" date="2015-10" db="EMBL/GenBank/DDBJ databases">
        <title>Metagenome-Assembled Genomes uncover a global brackish microbiome.</title>
        <authorList>
            <person name="Hugerth L.W."/>
            <person name="Larsson J."/>
            <person name="Alneberg J."/>
            <person name="Lindh M.V."/>
            <person name="Legrand C."/>
            <person name="Pinhassi J."/>
            <person name="Andersson A."/>
        </authorList>
    </citation>
    <scope>NUCLEOTIDE SEQUENCE [LARGE SCALE GENOMIC DNA]</scope>
</reference>
<feature type="transmembrane region" description="Helical" evidence="16">
    <location>
        <begin position="152"/>
        <end position="172"/>
    </location>
</feature>
<evidence type="ECO:0000256" key="3">
    <source>
        <dbReference type="ARBA" id="ARBA00010441"/>
    </source>
</evidence>
<evidence type="ECO:0000256" key="1">
    <source>
        <dbReference type="ARBA" id="ARBA00004141"/>
    </source>
</evidence>
<organism evidence="17 18">
    <name type="scientific">SAR86 cluster bacterium BACL1 MAG-120920-bin57</name>
    <dbReference type="NCBI Taxonomy" id="1655571"/>
    <lineage>
        <taxon>Bacteria</taxon>
        <taxon>Pseudomonadati</taxon>
        <taxon>Pseudomonadota</taxon>
        <taxon>Gammaproteobacteria</taxon>
        <taxon>SAR86 cluster</taxon>
    </lineage>
</organism>
<evidence type="ECO:0000256" key="5">
    <source>
        <dbReference type="ARBA" id="ARBA00014944"/>
    </source>
</evidence>
<comment type="pathway">
    <text evidence="2">Phospholipid metabolism; phosphatidylglycerol biosynthesis; phosphatidylglycerol from CDP-diacylglycerol: step 1/2.</text>
</comment>
<evidence type="ECO:0000256" key="14">
    <source>
        <dbReference type="ARBA" id="ARBA00048586"/>
    </source>
</evidence>
<evidence type="ECO:0000256" key="8">
    <source>
        <dbReference type="ARBA" id="ARBA00022692"/>
    </source>
</evidence>
<evidence type="ECO:0000256" key="2">
    <source>
        <dbReference type="ARBA" id="ARBA00005042"/>
    </source>
</evidence>
<dbReference type="PANTHER" id="PTHR14269">
    <property type="entry name" value="CDP-DIACYLGLYCEROL--GLYCEROL-3-PHOSPHATE 3-PHOSPHATIDYLTRANSFERASE-RELATED"/>
    <property type="match status" value="1"/>
</dbReference>
<keyword evidence="11 16" id="KW-0472">Membrane</keyword>
<dbReference type="Proteomes" id="UP000050874">
    <property type="component" value="Unassembled WGS sequence"/>
</dbReference>
<dbReference type="GO" id="GO:0016020">
    <property type="term" value="C:membrane"/>
    <property type="evidence" value="ECO:0007669"/>
    <property type="project" value="UniProtKB-SubCell"/>
</dbReference>
<evidence type="ECO:0000256" key="9">
    <source>
        <dbReference type="ARBA" id="ARBA00022989"/>
    </source>
</evidence>
<protein>
    <recommendedName>
        <fullName evidence="5">CDP-diacylglycerol--glycerol-3-phosphate 3-phosphatidyltransferase</fullName>
        <ecNumber evidence="4">2.7.8.5</ecNumber>
    </recommendedName>
</protein>
<dbReference type="GO" id="GO:0008444">
    <property type="term" value="F:CDP-diacylglycerol-glycerol-3-phosphate 3-phosphatidyltransferase activity"/>
    <property type="evidence" value="ECO:0007669"/>
    <property type="project" value="UniProtKB-EC"/>
</dbReference>
<accession>A0A0R2PIH2</accession>
<comment type="subcellular location">
    <subcellularLocation>
        <location evidence="1">Membrane</location>
        <topology evidence="1">Multi-pass membrane protein</topology>
    </subcellularLocation>
</comment>
<evidence type="ECO:0000256" key="16">
    <source>
        <dbReference type="SAM" id="Phobius"/>
    </source>
</evidence>
<comment type="catalytic activity">
    <reaction evidence="14">
        <text>a CDP-1,2-diacyl-sn-glycerol + sn-glycerol 3-phosphate = a 1,2-diacyl-sn-glycero-3-phospho-(1'-sn-glycero-3'-phosphate) + CMP + H(+)</text>
        <dbReference type="Rhea" id="RHEA:12593"/>
        <dbReference type="ChEBI" id="CHEBI:15378"/>
        <dbReference type="ChEBI" id="CHEBI:57597"/>
        <dbReference type="ChEBI" id="CHEBI:58332"/>
        <dbReference type="ChEBI" id="CHEBI:60110"/>
        <dbReference type="ChEBI" id="CHEBI:60377"/>
        <dbReference type="EC" id="2.7.8.5"/>
    </reaction>
</comment>
<dbReference type="GO" id="GO:0046474">
    <property type="term" value="P:glycerophospholipid biosynthetic process"/>
    <property type="evidence" value="ECO:0007669"/>
    <property type="project" value="TreeGrafter"/>
</dbReference>
<keyword evidence="8 16" id="KW-0812">Transmembrane</keyword>
<feature type="transmembrane region" description="Helical" evidence="16">
    <location>
        <begin position="34"/>
        <end position="53"/>
    </location>
</feature>
<proteinExistence type="inferred from homology"/>
<sequence>MSKYFIFIPNLLSIIRILLMYPLLSFIGDENFLFALYIFVIAAATDGLDGYLARVMGWQTDLGKILDPIADKVLLIGTIFILWINGYIPLFVLIIFVLRDFIIILGAAFHMTVYDTDTPAPNIFGKITTFSHIAYLAFVFIDIIFGLTITTLAIDIIVASITFISLALYGAGWSKLTAKLHRE</sequence>
<evidence type="ECO:0000256" key="12">
    <source>
        <dbReference type="ARBA" id="ARBA00023209"/>
    </source>
</evidence>
<dbReference type="PIRSF" id="PIRSF000847">
    <property type="entry name" value="Phos_ph_gly_syn"/>
    <property type="match status" value="1"/>
</dbReference>
<dbReference type="InterPro" id="IPR048254">
    <property type="entry name" value="CDP_ALCOHOL_P_TRANSF_CS"/>
</dbReference>
<dbReference type="Pfam" id="PF01066">
    <property type="entry name" value="CDP-OH_P_transf"/>
    <property type="match status" value="1"/>
</dbReference>
<dbReference type="Gene3D" id="1.20.120.1760">
    <property type="match status" value="1"/>
</dbReference>
<dbReference type="AlphaFoldDB" id="A0A0R2PIH2"/>
<evidence type="ECO:0000256" key="13">
    <source>
        <dbReference type="ARBA" id="ARBA00023264"/>
    </source>
</evidence>
<evidence type="ECO:0000256" key="15">
    <source>
        <dbReference type="RuleBase" id="RU003750"/>
    </source>
</evidence>
<dbReference type="InterPro" id="IPR000462">
    <property type="entry name" value="CDP-OH_P_trans"/>
</dbReference>
<dbReference type="InterPro" id="IPR004570">
    <property type="entry name" value="Phosphatidylglycerol_P_synth"/>
</dbReference>
<keyword evidence="9 16" id="KW-1133">Transmembrane helix</keyword>
<evidence type="ECO:0000313" key="17">
    <source>
        <dbReference type="EMBL" id="KRO37829.1"/>
    </source>
</evidence>
<comment type="similarity">
    <text evidence="3 15">Belongs to the CDP-alcohol phosphatidyltransferase class-I family.</text>
</comment>
<dbReference type="PROSITE" id="PS00379">
    <property type="entry name" value="CDP_ALCOHOL_P_TRANSF"/>
    <property type="match status" value="1"/>
</dbReference>
<gene>
    <name evidence="17" type="ORF">ABR63_08050</name>
</gene>
<evidence type="ECO:0000256" key="7">
    <source>
        <dbReference type="ARBA" id="ARBA00022679"/>
    </source>
</evidence>
<keyword evidence="7 15" id="KW-0808">Transferase</keyword>
<keyword evidence="12" id="KW-0594">Phospholipid biosynthesis</keyword>
<name>A0A0R2PIH2_9GAMM</name>
<feature type="transmembrane region" description="Helical" evidence="16">
    <location>
        <begin position="123"/>
        <end position="146"/>
    </location>
</feature>
<dbReference type="PANTHER" id="PTHR14269:SF11">
    <property type="entry name" value="CDP-DIACYLGLYCEROL--GLYCEROL-3-PHOSPHATE 3-PHOSPHATIDYLTRANSFERASE"/>
    <property type="match status" value="1"/>
</dbReference>